<protein>
    <submittedName>
        <fullName evidence="1">Predicted protein</fullName>
    </submittedName>
</protein>
<evidence type="ECO:0000313" key="2">
    <source>
        <dbReference type="Proteomes" id="UP000008694"/>
    </source>
</evidence>
<gene>
    <name evidence="1" type="ORF">ARALYDRAFT_667754</name>
</gene>
<reference evidence="2" key="1">
    <citation type="journal article" date="2011" name="Nat. Genet.">
        <title>The Arabidopsis lyrata genome sequence and the basis of rapid genome size change.</title>
        <authorList>
            <person name="Hu T.T."/>
            <person name="Pattyn P."/>
            <person name="Bakker E.G."/>
            <person name="Cao J."/>
            <person name="Cheng J.-F."/>
            <person name="Clark R.M."/>
            <person name="Fahlgren N."/>
            <person name="Fawcett J.A."/>
            <person name="Grimwood J."/>
            <person name="Gundlach H."/>
            <person name="Haberer G."/>
            <person name="Hollister J.D."/>
            <person name="Ossowski S."/>
            <person name="Ottilar R.P."/>
            <person name="Salamov A.A."/>
            <person name="Schneeberger K."/>
            <person name="Spannagl M."/>
            <person name="Wang X."/>
            <person name="Yang L."/>
            <person name="Nasrallah M.E."/>
            <person name="Bergelson J."/>
            <person name="Carrington J.C."/>
            <person name="Gaut B.S."/>
            <person name="Schmutz J."/>
            <person name="Mayer K.F.X."/>
            <person name="Van de Peer Y."/>
            <person name="Grigoriev I.V."/>
            <person name="Nordborg M."/>
            <person name="Weigel D."/>
            <person name="Guo Y.-L."/>
        </authorList>
    </citation>
    <scope>NUCLEOTIDE SEQUENCE [LARGE SCALE GENOMIC DNA]</scope>
    <source>
        <strain evidence="2">cv. MN47</strain>
    </source>
</reference>
<dbReference type="EMBL" id="GL348716">
    <property type="protein sequence ID" value="EFH56855.1"/>
    <property type="molecule type" value="Genomic_DNA"/>
</dbReference>
<accession>D7LI99</accession>
<organism evidence="2">
    <name type="scientific">Arabidopsis lyrata subsp. lyrata</name>
    <name type="common">Lyre-leaved rock-cress</name>
    <dbReference type="NCBI Taxonomy" id="81972"/>
    <lineage>
        <taxon>Eukaryota</taxon>
        <taxon>Viridiplantae</taxon>
        <taxon>Streptophyta</taxon>
        <taxon>Embryophyta</taxon>
        <taxon>Tracheophyta</taxon>
        <taxon>Spermatophyta</taxon>
        <taxon>Magnoliopsida</taxon>
        <taxon>eudicotyledons</taxon>
        <taxon>Gunneridae</taxon>
        <taxon>Pentapetalae</taxon>
        <taxon>rosids</taxon>
        <taxon>malvids</taxon>
        <taxon>Brassicales</taxon>
        <taxon>Brassicaceae</taxon>
        <taxon>Camelineae</taxon>
        <taxon>Arabidopsis</taxon>
    </lineage>
</organism>
<dbReference type="Gramene" id="Al_scaffold_0004_473">
    <property type="protein sequence ID" value="Al_scaffold_0004_473"/>
    <property type="gene ID" value="Al_scaffold_0004_473"/>
</dbReference>
<dbReference type="AlphaFoldDB" id="D7LI99"/>
<sequence>MWTGTDKSGRIYWSRRGKETEVDFKQIGGTADVIYLRLSTPPTLVVEGVNSSPNRRMVAYDIGDKFNRSSSFDSKSVTIGLLGFGKLGFVELGKKGNSFSLYKFSVLNVSTFSNLLFSDSILLSSEWERLLVNGSRHCFSGRSLPSRIRNTEARNW</sequence>
<dbReference type="Proteomes" id="UP000008694">
    <property type="component" value="Unassembled WGS sequence"/>
</dbReference>
<proteinExistence type="predicted"/>
<keyword evidence="2" id="KW-1185">Reference proteome</keyword>
<name>D7LI99_ARALL</name>
<dbReference type="HOGENOM" id="CLU_1689116_0_0_1"/>
<evidence type="ECO:0000313" key="1">
    <source>
        <dbReference type="EMBL" id="EFH56855.1"/>
    </source>
</evidence>